<dbReference type="AlphaFoldDB" id="A0A4R6PXH0"/>
<proteinExistence type="predicted"/>
<evidence type="ECO:0000313" key="2">
    <source>
        <dbReference type="Proteomes" id="UP000295500"/>
    </source>
</evidence>
<reference evidence="1 2" key="1">
    <citation type="submission" date="2019-03" db="EMBL/GenBank/DDBJ databases">
        <title>Genomic Encyclopedia of Type Strains, Phase IV (KMG-IV): sequencing the most valuable type-strain genomes for metagenomic binning, comparative biology and taxonomic classification.</title>
        <authorList>
            <person name="Goeker M."/>
        </authorList>
    </citation>
    <scope>NUCLEOTIDE SEQUENCE [LARGE SCALE GENOMIC DNA]</scope>
    <source>
        <strain evidence="1 2">DSM 28287</strain>
    </source>
</reference>
<protein>
    <submittedName>
        <fullName evidence="1">Uncharacterized protein</fullName>
    </submittedName>
</protein>
<dbReference type="Proteomes" id="UP000295500">
    <property type="component" value="Unassembled WGS sequence"/>
</dbReference>
<evidence type="ECO:0000313" key="1">
    <source>
        <dbReference type="EMBL" id="TDP51033.1"/>
    </source>
</evidence>
<organism evidence="1 2">
    <name type="scientific">Aminicella lysinilytica</name>
    <dbReference type="NCBI Taxonomy" id="433323"/>
    <lineage>
        <taxon>Bacteria</taxon>
        <taxon>Bacillati</taxon>
        <taxon>Bacillota</taxon>
        <taxon>Clostridia</taxon>
        <taxon>Peptostreptococcales</taxon>
        <taxon>Anaerovoracaceae</taxon>
        <taxon>Aminicella</taxon>
    </lineage>
</organism>
<dbReference type="EMBL" id="SNXO01000035">
    <property type="protein sequence ID" value="TDP51033.1"/>
    <property type="molecule type" value="Genomic_DNA"/>
</dbReference>
<name>A0A4R6PXH0_9FIRM</name>
<sequence>MFKRGYIKEQQDLLGTLIQDYNAIYYVDLNTDRFTVLYAIT</sequence>
<accession>A0A4R6PXH0</accession>
<keyword evidence="2" id="KW-1185">Reference proteome</keyword>
<comment type="caution">
    <text evidence="1">The sequence shown here is derived from an EMBL/GenBank/DDBJ whole genome shotgun (WGS) entry which is preliminary data.</text>
</comment>
<gene>
    <name evidence="1" type="ORF">EV211_13516</name>
</gene>